<organism evidence="1">
    <name type="scientific">Anguilla anguilla</name>
    <name type="common">European freshwater eel</name>
    <name type="synonym">Muraena anguilla</name>
    <dbReference type="NCBI Taxonomy" id="7936"/>
    <lineage>
        <taxon>Eukaryota</taxon>
        <taxon>Metazoa</taxon>
        <taxon>Chordata</taxon>
        <taxon>Craniata</taxon>
        <taxon>Vertebrata</taxon>
        <taxon>Euteleostomi</taxon>
        <taxon>Actinopterygii</taxon>
        <taxon>Neopterygii</taxon>
        <taxon>Teleostei</taxon>
        <taxon>Anguilliformes</taxon>
        <taxon>Anguillidae</taxon>
        <taxon>Anguilla</taxon>
    </lineage>
</organism>
<proteinExistence type="predicted"/>
<evidence type="ECO:0000313" key="1">
    <source>
        <dbReference type="EMBL" id="JAH43907.1"/>
    </source>
</evidence>
<name>A0A0E9SRP2_ANGAN</name>
<accession>A0A0E9SRP2</accession>
<dbReference type="AlphaFoldDB" id="A0A0E9SRP2"/>
<reference evidence="1" key="2">
    <citation type="journal article" date="2015" name="Fish Shellfish Immunol.">
        <title>Early steps in the European eel (Anguilla anguilla)-Vibrio vulnificus interaction in the gills: Role of the RtxA13 toxin.</title>
        <authorList>
            <person name="Callol A."/>
            <person name="Pajuelo D."/>
            <person name="Ebbesson L."/>
            <person name="Teles M."/>
            <person name="MacKenzie S."/>
            <person name="Amaro C."/>
        </authorList>
    </citation>
    <scope>NUCLEOTIDE SEQUENCE</scope>
</reference>
<sequence length="40" mass="4407">MGCDSIYRACGTGDAALHYWQMQTQGPKTQMLTNPSQVCN</sequence>
<dbReference type="EMBL" id="GBXM01064670">
    <property type="protein sequence ID" value="JAH43907.1"/>
    <property type="molecule type" value="Transcribed_RNA"/>
</dbReference>
<protein>
    <submittedName>
        <fullName evidence="1">Uncharacterized protein</fullName>
    </submittedName>
</protein>
<reference evidence="1" key="1">
    <citation type="submission" date="2014-11" db="EMBL/GenBank/DDBJ databases">
        <authorList>
            <person name="Amaro Gonzalez C."/>
        </authorList>
    </citation>
    <scope>NUCLEOTIDE SEQUENCE</scope>
</reference>